<keyword evidence="1" id="KW-0812">Transmembrane</keyword>
<keyword evidence="3" id="KW-1185">Reference proteome</keyword>
<organism evidence="2 3">
    <name type="scientific">Pocillopora meandrina</name>
    <dbReference type="NCBI Taxonomy" id="46732"/>
    <lineage>
        <taxon>Eukaryota</taxon>
        <taxon>Metazoa</taxon>
        <taxon>Cnidaria</taxon>
        <taxon>Anthozoa</taxon>
        <taxon>Hexacorallia</taxon>
        <taxon>Scleractinia</taxon>
        <taxon>Astrocoeniina</taxon>
        <taxon>Pocilloporidae</taxon>
        <taxon>Pocillopora</taxon>
    </lineage>
</organism>
<evidence type="ECO:0000313" key="2">
    <source>
        <dbReference type="EMBL" id="CAH3151352.1"/>
    </source>
</evidence>
<proteinExistence type="predicted"/>
<comment type="caution">
    <text evidence="2">The sequence shown here is derived from an EMBL/GenBank/DDBJ whole genome shotgun (WGS) entry which is preliminary data.</text>
</comment>
<gene>
    <name evidence="2" type="ORF">PMEA_00025153</name>
</gene>
<sequence length="292" mass="33770">MDHHSKPATCTNSTSVEFVGYIHVSPVYNKKFFECQLQTITRVVCFSPRKHKIFTDYSGKKSSIRVKKFNADTSSNTNDMLMGDTVIVQHYPQLDSPDQRFNLQPCFHQSNQCLKAKVTNMSKEEKAGDLTLVNCTLLDPTASVRMVSWENFINQVENNRTYVSHNVTVRKDKYHYNIYLNTAKYGTEVKLTQDFTEVLAMPLTQDTTQFVSTTIEGEILGITTINSYFSCFKCNKKTRTIYCSNIFRVQKLPLNPLTPKISFVILLTVCHTVLMMLVWRIWYWINLYSLNL</sequence>
<protein>
    <submittedName>
        <fullName evidence="2">Uncharacterized protein</fullName>
    </submittedName>
</protein>
<dbReference type="Proteomes" id="UP001159428">
    <property type="component" value="Unassembled WGS sequence"/>
</dbReference>
<accession>A0AAU9XNN7</accession>
<name>A0AAU9XNN7_9CNID</name>
<dbReference type="InterPro" id="IPR012340">
    <property type="entry name" value="NA-bd_OB-fold"/>
</dbReference>
<dbReference type="AlphaFoldDB" id="A0AAU9XNN7"/>
<feature type="transmembrane region" description="Helical" evidence="1">
    <location>
        <begin position="261"/>
        <end position="285"/>
    </location>
</feature>
<dbReference type="Gene3D" id="2.40.50.140">
    <property type="entry name" value="Nucleic acid-binding proteins"/>
    <property type="match status" value="1"/>
</dbReference>
<keyword evidence="1" id="KW-0472">Membrane</keyword>
<reference evidence="2 3" key="1">
    <citation type="submission" date="2022-05" db="EMBL/GenBank/DDBJ databases">
        <authorList>
            <consortium name="Genoscope - CEA"/>
            <person name="William W."/>
        </authorList>
    </citation>
    <scope>NUCLEOTIDE SEQUENCE [LARGE SCALE GENOMIC DNA]</scope>
</reference>
<evidence type="ECO:0000256" key="1">
    <source>
        <dbReference type="SAM" id="Phobius"/>
    </source>
</evidence>
<dbReference type="SUPFAM" id="SSF50249">
    <property type="entry name" value="Nucleic acid-binding proteins"/>
    <property type="match status" value="1"/>
</dbReference>
<keyword evidence="1" id="KW-1133">Transmembrane helix</keyword>
<evidence type="ECO:0000313" key="3">
    <source>
        <dbReference type="Proteomes" id="UP001159428"/>
    </source>
</evidence>
<dbReference type="EMBL" id="CALNXJ010000049">
    <property type="protein sequence ID" value="CAH3151352.1"/>
    <property type="molecule type" value="Genomic_DNA"/>
</dbReference>